<organism evidence="1">
    <name type="scientific">Pseudomonas phage Lyrsu03</name>
    <dbReference type="NCBI Taxonomy" id="3138537"/>
    <lineage>
        <taxon>Viruses</taxon>
    </lineage>
</organism>
<evidence type="ECO:0000313" key="1">
    <source>
        <dbReference type="EMBL" id="XAI69805.1"/>
    </source>
</evidence>
<accession>A0AAU6W0B7</accession>
<proteinExistence type="predicted"/>
<protein>
    <submittedName>
        <fullName evidence="1">Uncharacterized protein</fullName>
    </submittedName>
</protein>
<gene>
    <name evidence="1" type="ORF">Lyrsu03_00007</name>
</gene>
<reference evidence="1" key="1">
    <citation type="journal article" date="2024" name="J. Gen. Virol.">
        <title>Novel phages of Pseudomonas syringae unveil numerous potential auxiliary metabolic genes.</title>
        <authorList>
            <person name="Feltin C."/>
            <person name="Garneau J.R."/>
            <person name="Morris C.E."/>
            <person name="Berard A."/>
            <person name="Torres-Barcelo C."/>
        </authorList>
    </citation>
    <scope>NUCLEOTIDE SEQUENCE</scope>
</reference>
<dbReference type="EMBL" id="PP179314">
    <property type="protein sequence ID" value="XAI69805.1"/>
    <property type="molecule type" value="Genomic_DNA"/>
</dbReference>
<sequence length="79" mass="9351">MKRITDIYLSERIQELLKDGSLTQIIEHVRTELKDEWQATAPSQTADRDLIYHELHALNRVEEMIQVLVNDLMFQRGEN</sequence>
<name>A0AAU6W0B7_9VIRU</name>